<evidence type="ECO:0000313" key="3">
    <source>
        <dbReference type="Proteomes" id="UP000823886"/>
    </source>
</evidence>
<evidence type="ECO:0000259" key="1">
    <source>
        <dbReference type="Pfam" id="PF01882"/>
    </source>
</evidence>
<dbReference type="Proteomes" id="UP000823886">
    <property type="component" value="Unassembled WGS sequence"/>
</dbReference>
<reference evidence="2" key="2">
    <citation type="submission" date="2021-04" db="EMBL/GenBank/DDBJ databases">
        <authorList>
            <person name="Gilroy R."/>
        </authorList>
    </citation>
    <scope>NUCLEOTIDE SEQUENCE</scope>
    <source>
        <strain evidence="2">ChiBcec2-3848</strain>
    </source>
</reference>
<gene>
    <name evidence="2" type="ORF">H9753_11275</name>
</gene>
<proteinExistence type="predicted"/>
<feature type="domain" description="DUF58" evidence="1">
    <location>
        <begin position="182"/>
        <end position="290"/>
    </location>
</feature>
<evidence type="ECO:0000313" key="2">
    <source>
        <dbReference type="EMBL" id="HJC64181.1"/>
    </source>
</evidence>
<dbReference type="EMBL" id="DWVZ01000150">
    <property type="protein sequence ID" value="HJC64181.1"/>
    <property type="molecule type" value="Genomic_DNA"/>
</dbReference>
<dbReference type="PANTHER" id="PTHR34351">
    <property type="entry name" value="SLR1927 PROTEIN-RELATED"/>
    <property type="match status" value="1"/>
</dbReference>
<reference evidence="2" key="1">
    <citation type="journal article" date="2021" name="PeerJ">
        <title>Extensive microbial diversity within the chicken gut microbiome revealed by metagenomics and culture.</title>
        <authorList>
            <person name="Gilroy R."/>
            <person name="Ravi A."/>
            <person name="Getino M."/>
            <person name="Pursley I."/>
            <person name="Horton D.L."/>
            <person name="Alikhan N.F."/>
            <person name="Baker D."/>
            <person name="Gharbi K."/>
            <person name="Hall N."/>
            <person name="Watson M."/>
            <person name="Adriaenssens E.M."/>
            <person name="Foster-Nyarko E."/>
            <person name="Jarju S."/>
            <person name="Secka A."/>
            <person name="Antonio M."/>
            <person name="Oren A."/>
            <person name="Chaudhuri R.R."/>
            <person name="La Ragione R."/>
            <person name="Hildebrand F."/>
            <person name="Pallen M.J."/>
        </authorList>
    </citation>
    <scope>NUCLEOTIDE SEQUENCE</scope>
    <source>
        <strain evidence="2">ChiBcec2-3848</strain>
    </source>
</reference>
<name>A0A9D2TCM7_9FIRM</name>
<dbReference type="PANTHER" id="PTHR34351:SF2">
    <property type="entry name" value="DUF58 DOMAIN-CONTAINING PROTEIN"/>
    <property type="match status" value="1"/>
</dbReference>
<dbReference type="AlphaFoldDB" id="A0A9D2TCM7"/>
<dbReference type="InterPro" id="IPR002881">
    <property type="entry name" value="DUF58"/>
</dbReference>
<protein>
    <submittedName>
        <fullName evidence="2">DUF58 domain-containing protein</fullName>
    </submittedName>
</protein>
<sequence length="294" mass="33602">MTILLVLLGAVLIQYLAGVYYKKNWDRQLRMTLHFEETAVTEGEEGTLTEIIENRKWLFLPMLQAGFMVNRNLSFSEEENASVSDNTYKRDIFSVMSWQRIIRQVSFSALKRGYYEITQTELFTKGPLMSGELYSTCPVSTYLYVYPKKESGQNFAELFQKLSGVLEERKRLLEDPFTFRGIREYAPGDPMNRINWKASARTGTYMVNMQDSTTAGKVWLLLDVEDETIWKYEELHETGIRIAAALAEEFLGRGIETGVISNGRDCVSGEEICVPARAGKGQSTRILQSLSRMV</sequence>
<accession>A0A9D2TCM7</accession>
<comment type="caution">
    <text evidence="2">The sequence shown here is derived from an EMBL/GenBank/DDBJ whole genome shotgun (WGS) entry which is preliminary data.</text>
</comment>
<dbReference type="Pfam" id="PF01882">
    <property type="entry name" value="DUF58"/>
    <property type="match status" value="1"/>
</dbReference>
<organism evidence="2 3">
    <name type="scientific">Candidatus Blautia merdavium</name>
    <dbReference type="NCBI Taxonomy" id="2838494"/>
    <lineage>
        <taxon>Bacteria</taxon>
        <taxon>Bacillati</taxon>
        <taxon>Bacillota</taxon>
        <taxon>Clostridia</taxon>
        <taxon>Lachnospirales</taxon>
        <taxon>Lachnospiraceae</taxon>
        <taxon>Blautia</taxon>
    </lineage>
</organism>